<dbReference type="Pfam" id="PF00501">
    <property type="entry name" value="AMP-binding"/>
    <property type="match status" value="1"/>
</dbReference>
<dbReference type="InterPro" id="IPR045851">
    <property type="entry name" value="AMP-bd_C_sf"/>
</dbReference>
<dbReference type="GO" id="GO:0003824">
    <property type="term" value="F:catalytic activity"/>
    <property type="evidence" value="ECO:0007669"/>
    <property type="project" value="UniProtKB-KW"/>
</dbReference>
<dbReference type="InterPro" id="IPR036736">
    <property type="entry name" value="ACP-like_sf"/>
</dbReference>
<evidence type="ECO:0000256" key="7">
    <source>
        <dbReference type="ARBA" id="ARBA00023268"/>
    </source>
</evidence>
<keyword evidence="6" id="KW-0045">Antibiotic biosynthesis</keyword>
<dbReference type="Gene3D" id="3.30.559.30">
    <property type="entry name" value="Nonribosomal peptide synthetase, condensation domain"/>
    <property type="match status" value="2"/>
</dbReference>
<dbReference type="GO" id="GO:0017000">
    <property type="term" value="P:antibiotic biosynthetic process"/>
    <property type="evidence" value="ECO:0007669"/>
    <property type="project" value="UniProtKB-KW"/>
</dbReference>
<evidence type="ECO:0000259" key="8">
    <source>
        <dbReference type="PROSITE" id="PS50075"/>
    </source>
</evidence>
<dbReference type="InterPro" id="IPR009081">
    <property type="entry name" value="PP-bd_ACP"/>
</dbReference>
<protein>
    <submittedName>
        <fullName evidence="9">Amino acid adenylation domain-containing protein</fullName>
    </submittedName>
</protein>
<dbReference type="PANTHER" id="PTHR45527">
    <property type="entry name" value="NONRIBOSOMAL PEPTIDE SYNTHETASE"/>
    <property type="match status" value="1"/>
</dbReference>
<dbReference type="InterPro" id="IPR000873">
    <property type="entry name" value="AMP-dep_synth/lig_dom"/>
</dbReference>
<feature type="domain" description="Carrier" evidence="8">
    <location>
        <begin position="962"/>
        <end position="1037"/>
    </location>
</feature>
<dbReference type="Pfam" id="PF13193">
    <property type="entry name" value="AMP-binding_C"/>
    <property type="match status" value="1"/>
</dbReference>
<dbReference type="Pfam" id="PF00668">
    <property type="entry name" value="Condensation"/>
    <property type="match status" value="1"/>
</dbReference>
<dbReference type="FunFam" id="3.30.300.30:FF:000010">
    <property type="entry name" value="Enterobactin synthetase component F"/>
    <property type="match status" value="1"/>
</dbReference>
<dbReference type="CDD" id="cd05930">
    <property type="entry name" value="A_NRPS"/>
    <property type="match status" value="1"/>
</dbReference>
<evidence type="ECO:0000313" key="9">
    <source>
        <dbReference type="EMBL" id="NOJ71674.1"/>
    </source>
</evidence>
<dbReference type="AlphaFoldDB" id="A0AAP6ZX98"/>
<dbReference type="Gene3D" id="1.10.1200.10">
    <property type="entry name" value="ACP-like"/>
    <property type="match status" value="1"/>
</dbReference>
<keyword evidence="5" id="KW-0677">Repeat</keyword>
<dbReference type="Gene3D" id="3.40.50.980">
    <property type="match status" value="2"/>
</dbReference>
<dbReference type="FunFam" id="3.40.50.980:FF:000001">
    <property type="entry name" value="Non-ribosomal peptide synthetase"/>
    <property type="match status" value="1"/>
</dbReference>
<evidence type="ECO:0000256" key="1">
    <source>
        <dbReference type="ARBA" id="ARBA00001957"/>
    </source>
</evidence>
<dbReference type="PROSITE" id="PS00455">
    <property type="entry name" value="AMP_BINDING"/>
    <property type="match status" value="1"/>
</dbReference>
<dbReference type="InterPro" id="IPR020845">
    <property type="entry name" value="AMP-binding_CS"/>
</dbReference>
<evidence type="ECO:0000256" key="2">
    <source>
        <dbReference type="ARBA" id="ARBA00006432"/>
    </source>
</evidence>
<dbReference type="GO" id="GO:0031177">
    <property type="term" value="F:phosphopantetheine binding"/>
    <property type="evidence" value="ECO:0007669"/>
    <property type="project" value="TreeGrafter"/>
</dbReference>
<dbReference type="PRINTS" id="PR00154">
    <property type="entry name" value="AMPBINDING"/>
</dbReference>
<dbReference type="InterPro" id="IPR010071">
    <property type="entry name" value="AA_adenyl_dom"/>
</dbReference>
<dbReference type="InterPro" id="IPR023213">
    <property type="entry name" value="CAT-like_dom_sf"/>
</dbReference>
<dbReference type="Gene3D" id="3.30.300.30">
    <property type="match status" value="1"/>
</dbReference>
<comment type="similarity">
    <text evidence="2">Belongs to the ATP-dependent AMP-binding enzyme family.</text>
</comment>
<keyword evidence="4" id="KW-0597">Phosphoprotein</keyword>
<keyword evidence="7" id="KW-0511">Multifunctional enzyme</keyword>
<evidence type="ECO:0000256" key="5">
    <source>
        <dbReference type="ARBA" id="ARBA00022737"/>
    </source>
</evidence>
<dbReference type="GO" id="GO:0008610">
    <property type="term" value="P:lipid biosynthetic process"/>
    <property type="evidence" value="ECO:0007669"/>
    <property type="project" value="UniProtKB-ARBA"/>
</dbReference>
<evidence type="ECO:0000256" key="3">
    <source>
        <dbReference type="ARBA" id="ARBA00022450"/>
    </source>
</evidence>
<dbReference type="PROSITE" id="PS50075">
    <property type="entry name" value="CARRIER"/>
    <property type="match status" value="1"/>
</dbReference>
<proteinExistence type="inferred from homology"/>
<dbReference type="SUPFAM" id="SSF56801">
    <property type="entry name" value="Acetyl-CoA synthetase-like"/>
    <property type="match status" value="1"/>
</dbReference>
<dbReference type="InterPro" id="IPR020459">
    <property type="entry name" value="AMP-binding"/>
</dbReference>
<organism evidence="9 10">
    <name type="scientific">Paenibacillus alvei</name>
    <name type="common">Bacillus alvei</name>
    <dbReference type="NCBI Taxonomy" id="44250"/>
    <lineage>
        <taxon>Bacteria</taxon>
        <taxon>Bacillati</taxon>
        <taxon>Bacillota</taxon>
        <taxon>Bacilli</taxon>
        <taxon>Bacillales</taxon>
        <taxon>Paenibacillaceae</taxon>
        <taxon>Paenibacillus</taxon>
    </lineage>
</organism>
<dbReference type="Pfam" id="PF00550">
    <property type="entry name" value="PP-binding"/>
    <property type="match status" value="1"/>
</dbReference>
<dbReference type="Gene3D" id="2.30.38.10">
    <property type="entry name" value="Luciferase, Domain 3"/>
    <property type="match status" value="1"/>
</dbReference>
<dbReference type="FunFam" id="3.40.50.12780:FF:000012">
    <property type="entry name" value="Non-ribosomal peptide synthetase"/>
    <property type="match status" value="1"/>
</dbReference>
<dbReference type="PANTHER" id="PTHR45527:SF1">
    <property type="entry name" value="FATTY ACID SYNTHASE"/>
    <property type="match status" value="1"/>
</dbReference>
<dbReference type="NCBIfam" id="TIGR01733">
    <property type="entry name" value="AA-adenyl-dom"/>
    <property type="match status" value="1"/>
</dbReference>
<evidence type="ECO:0000313" key="10">
    <source>
        <dbReference type="Proteomes" id="UP000552038"/>
    </source>
</evidence>
<comment type="caution">
    <text evidence="9">The sequence shown here is derived from an EMBL/GenBank/DDBJ whole genome shotgun (WGS) entry which is preliminary data.</text>
</comment>
<dbReference type="GO" id="GO:0043041">
    <property type="term" value="P:amino acid activation for nonribosomal peptide biosynthetic process"/>
    <property type="evidence" value="ECO:0007669"/>
    <property type="project" value="TreeGrafter"/>
</dbReference>
<keyword evidence="3" id="KW-0596">Phosphopantetheine</keyword>
<evidence type="ECO:0000256" key="4">
    <source>
        <dbReference type="ARBA" id="ARBA00022553"/>
    </source>
</evidence>
<dbReference type="SUPFAM" id="SSF47336">
    <property type="entry name" value="ACP-like"/>
    <property type="match status" value="1"/>
</dbReference>
<dbReference type="RefSeq" id="WP_171417148.1">
    <property type="nucleotide sequence ID" value="NZ_JABFOR010000016.1"/>
</dbReference>
<dbReference type="FunFam" id="1.10.1200.10:FF:000005">
    <property type="entry name" value="Nonribosomal peptide synthetase 1"/>
    <property type="match status" value="1"/>
</dbReference>
<dbReference type="InterPro" id="IPR025110">
    <property type="entry name" value="AMP-bd_C"/>
</dbReference>
<dbReference type="GO" id="GO:0044550">
    <property type="term" value="P:secondary metabolite biosynthetic process"/>
    <property type="evidence" value="ECO:0007669"/>
    <property type="project" value="UniProtKB-ARBA"/>
</dbReference>
<evidence type="ECO:0000256" key="6">
    <source>
        <dbReference type="ARBA" id="ARBA00023194"/>
    </source>
</evidence>
<gene>
    <name evidence="9" type="ORF">HMI46_14045</name>
</gene>
<dbReference type="InterPro" id="IPR001242">
    <property type="entry name" value="Condensation_dom"/>
</dbReference>
<accession>A0AAP6ZX98</accession>
<name>A0AAP6ZX98_PAEAL</name>
<dbReference type="Proteomes" id="UP000552038">
    <property type="component" value="Unassembled WGS sequence"/>
</dbReference>
<dbReference type="EMBL" id="JABFOR010000016">
    <property type="protein sequence ID" value="NOJ71674.1"/>
    <property type="molecule type" value="Genomic_DNA"/>
</dbReference>
<dbReference type="Gene3D" id="3.30.559.10">
    <property type="entry name" value="Chloramphenicol acetyltransferase-like domain"/>
    <property type="match status" value="1"/>
</dbReference>
<dbReference type="SUPFAM" id="SSF52777">
    <property type="entry name" value="CoA-dependent acyltransferases"/>
    <property type="match status" value="3"/>
</dbReference>
<reference evidence="9 10" key="1">
    <citation type="submission" date="2020-05" db="EMBL/GenBank/DDBJ databases">
        <title>Whole genome sequencing and identification of novel metabolites from Paenibacillus alvei strain JR949.</title>
        <authorList>
            <person name="Rajendhran J."/>
            <person name="Sree Pranav P."/>
            <person name="Mahalakshmi B."/>
            <person name="Karthikeyan R."/>
        </authorList>
    </citation>
    <scope>NUCLEOTIDE SEQUENCE [LARGE SCALE GENOMIC DNA]</scope>
    <source>
        <strain evidence="9 10">JR949</strain>
    </source>
</reference>
<sequence>MAEAKQIERDQVQDIIGLTPLQEGMLFHYLNPQDREHYFEQLCVWLEGDVQADLVQHAWNLVIANNEALRSVFRWQKLKSPLQIVLKKWDFTAALHDCSQMPAEQRNNFLHQLKKDDQRQGFDLTEVPFRVTLCKESEQKYLMMISNHHILYDGWSNGIILSEFLDAYQHLYRNVPYAPGIKTSNKEYLKYVQSQGKAGQEHYWRSYLAGFDTKSLLPAFLSPSEKEEAPSIHNFRLPAEQTLELIQYVRSLKITLAAFVYTAWGILLQRYTNSADALFGTTVSGRTDKVRGMESMVGLYINTLPFRVTAKPEETVSELLARMEEALRVRNDFEATALVDVYEYSDIDKREGLFESVLVFENYPLNAAMQDEEQVIRFTDYEMSESTPYEMLLSIHPGNELNFQMQYAGHKFPLEIVTQLSKHFLCFIHEMIMRPEALVNELHILTEQDTHRLLTDFNRSRQPIPIQHTIQQHFEMQAACSPQRTAIIYGQAVLTYEQLNKRANLLAHHLRAKQVEPERIVGILLERSADAIVSMLAVLKAGGAYMPIDPEYPADRIKHMLEGSGCKHLLTQRNWLEKLDNADIETVLLSEFDFEKSDPGNPAPINEISDLAYIIYTSGSTGKPKGVMVEHRNLNSFIYSFMYDQLQAEDRGIWQSSLSFDTSVEEIFPLLLRGGTLVILPRADVLDINRLVHCIQEQQITFMSCSPHLIHQLNGRLTDHRLRLLISGGDELKWSYCDDLHGMKLYNSYGPSETTVAVTYYECLSPTKGRIPIGGPIANHYFAVVDRLGRLQPYGAEGELWIAGPSVVRGYLNSPEMTAEKFDESPYFPGERMYKTGDLVRWLPGGLLDYLGRVDQQVKIRGYRIELAEIECALLNCSGIREAAVLAVEVNNGHRTLCAYYVGIQQSESALRSYLQERLPAYMIPSYFVHMEKMPLTVNGKLDRHSLPAPAMQRDNETRCVAPSNEIEQQLLRIWQELLPTERIGIHDNFFEIGGDSILLMRMHAQIDILYPNRVSITDLFAYMTISKLAQFIGEEGAHIQSGQVFEGVVLPQVFFTRMPDGSARQIKHFECAEPLYSKLRKLAQGEGLETHDVALGMFMYLLQQASGQQAVEVQSIVSRTDTVVPIRVDFNAIEDFFQLFSFVKEINNGKWTNGSHSLQTAIVERRGGLPDTTIVPLFVKSGLISNYSALTRSYDLILEFRETRDRLEFCYEYSRKLSQEGLDHLVLGYNQLLADLVEQYELLA</sequence>
<comment type="cofactor">
    <cofactor evidence="1">
        <name>pantetheine 4'-phosphate</name>
        <dbReference type="ChEBI" id="CHEBI:47942"/>
    </cofactor>
</comment>
<dbReference type="GO" id="GO:0005737">
    <property type="term" value="C:cytoplasm"/>
    <property type="evidence" value="ECO:0007669"/>
    <property type="project" value="TreeGrafter"/>
</dbReference>